<dbReference type="Gene3D" id="3.30.565.10">
    <property type="entry name" value="Histidine kinase-like ATPase, C-terminal domain"/>
    <property type="match status" value="1"/>
</dbReference>
<dbReference type="Pfam" id="PF02518">
    <property type="entry name" value="HATPase_c"/>
    <property type="match status" value="1"/>
</dbReference>
<evidence type="ECO:0000256" key="6">
    <source>
        <dbReference type="ARBA" id="ARBA00022777"/>
    </source>
</evidence>
<feature type="transmembrane region" description="Helical" evidence="9">
    <location>
        <begin position="90"/>
        <end position="111"/>
    </location>
</feature>
<dbReference type="GO" id="GO:0000155">
    <property type="term" value="F:phosphorelay sensor kinase activity"/>
    <property type="evidence" value="ECO:0007669"/>
    <property type="project" value="InterPro"/>
</dbReference>
<keyword evidence="4 12" id="KW-0808">Transferase</keyword>
<name>A0A449GZQ3_NOCFR</name>
<dbReference type="PANTHER" id="PTHR24421">
    <property type="entry name" value="NITRATE/NITRITE SENSOR PROTEIN NARX-RELATED"/>
    <property type="match status" value="1"/>
</dbReference>
<keyword evidence="7" id="KW-0067">ATP-binding</keyword>
<evidence type="ECO:0000256" key="5">
    <source>
        <dbReference type="ARBA" id="ARBA00022741"/>
    </source>
</evidence>
<dbReference type="InterPro" id="IPR036890">
    <property type="entry name" value="HATPase_C_sf"/>
</dbReference>
<keyword evidence="6 12" id="KW-0418">Kinase</keyword>
<reference evidence="12" key="1">
    <citation type="submission" date="2019-02" db="EMBL/GenBank/DDBJ databases">
        <authorList>
            <consortium name="Pathogen Informatics"/>
        </authorList>
    </citation>
    <scope>NUCLEOTIDE SEQUENCE</scope>
    <source>
        <strain evidence="12">3012STDY6733949</strain>
    </source>
</reference>
<dbReference type="Pfam" id="PF07730">
    <property type="entry name" value="HisKA_3"/>
    <property type="match status" value="1"/>
</dbReference>
<evidence type="ECO:0000256" key="7">
    <source>
        <dbReference type="ARBA" id="ARBA00022840"/>
    </source>
</evidence>
<keyword evidence="9" id="KW-0472">Membrane</keyword>
<keyword evidence="5" id="KW-0547">Nucleotide-binding</keyword>
<evidence type="ECO:0000256" key="8">
    <source>
        <dbReference type="ARBA" id="ARBA00023012"/>
    </source>
</evidence>
<dbReference type="EMBL" id="CAACYE010000005">
    <property type="protein sequence ID" value="VFA84359.1"/>
    <property type="molecule type" value="Genomic_DNA"/>
</dbReference>
<sequence>MLTMARTRTPLWVVDAALMVLAVADAWFGSVKYDPDELTIAALACFGLVFRRRWPLLTFVLTIPALALTELVVAPAVALYTLAKLSANRYLPVGCAAVAGLVAASSSPFFELSRTDAIAYFAYTAGTAIAPVFFGQLVRARDELAQRLLEIEEARDHERRLHAQAVLARERAQIGREMHDVVSHQVSLIAVRAGALMVAAPDTDTRDAARTIRQLSVATLEELRHLVTLLRASGGKTTELTPQPTLADLHSLIESSALPVDLVGTLPPDITGAAQRAIYRTVQEALTNVRKHAPGADAHVELFSDADQVGVIVSNSPPTRTAIPLPGSGHGLIGLAERAELLQGRLHTAPTEEGGFRVELRLPRS</sequence>
<dbReference type="GO" id="GO:0005524">
    <property type="term" value="F:ATP binding"/>
    <property type="evidence" value="ECO:0007669"/>
    <property type="project" value="UniProtKB-KW"/>
</dbReference>
<dbReference type="InterPro" id="IPR050482">
    <property type="entry name" value="Sensor_HK_TwoCompSys"/>
</dbReference>
<evidence type="ECO:0000313" key="12">
    <source>
        <dbReference type="EMBL" id="VFA84359.1"/>
    </source>
</evidence>
<feature type="domain" description="Histidine kinase/HSP90-like ATPase" evidence="10">
    <location>
        <begin position="275"/>
        <end position="364"/>
    </location>
</feature>
<keyword evidence="3" id="KW-0597">Phosphoprotein</keyword>
<feature type="transmembrane region" description="Helical" evidence="9">
    <location>
        <begin position="56"/>
        <end position="83"/>
    </location>
</feature>
<dbReference type="AlphaFoldDB" id="A0A449GZQ3"/>
<protein>
    <recommendedName>
        <fullName evidence="2">histidine kinase</fullName>
        <ecNumber evidence="2">2.7.13.3</ecNumber>
    </recommendedName>
</protein>
<dbReference type="InterPro" id="IPR011712">
    <property type="entry name" value="Sig_transdc_His_kin_sub3_dim/P"/>
</dbReference>
<comment type="catalytic activity">
    <reaction evidence="1">
        <text>ATP + protein L-histidine = ADP + protein N-phospho-L-histidine.</text>
        <dbReference type="EC" id="2.7.13.3"/>
    </reaction>
</comment>
<keyword evidence="8" id="KW-0902">Two-component regulatory system</keyword>
<dbReference type="PANTHER" id="PTHR24421:SF10">
    <property type="entry name" value="NITRATE_NITRITE SENSOR PROTEIN NARQ"/>
    <property type="match status" value="1"/>
</dbReference>
<dbReference type="GO" id="GO:0046983">
    <property type="term" value="F:protein dimerization activity"/>
    <property type="evidence" value="ECO:0007669"/>
    <property type="project" value="InterPro"/>
</dbReference>
<proteinExistence type="predicted"/>
<evidence type="ECO:0000256" key="1">
    <source>
        <dbReference type="ARBA" id="ARBA00000085"/>
    </source>
</evidence>
<dbReference type="GO" id="GO:0016020">
    <property type="term" value="C:membrane"/>
    <property type="evidence" value="ECO:0007669"/>
    <property type="project" value="InterPro"/>
</dbReference>
<evidence type="ECO:0000256" key="2">
    <source>
        <dbReference type="ARBA" id="ARBA00012438"/>
    </source>
</evidence>
<evidence type="ECO:0000256" key="3">
    <source>
        <dbReference type="ARBA" id="ARBA00022553"/>
    </source>
</evidence>
<evidence type="ECO:0000256" key="9">
    <source>
        <dbReference type="SAM" id="Phobius"/>
    </source>
</evidence>
<organism evidence="12">
    <name type="scientific">Nocardia farcinica</name>
    <dbReference type="NCBI Taxonomy" id="37329"/>
    <lineage>
        <taxon>Bacteria</taxon>
        <taxon>Bacillati</taxon>
        <taxon>Actinomycetota</taxon>
        <taxon>Actinomycetes</taxon>
        <taxon>Mycobacteriales</taxon>
        <taxon>Nocardiaceae</taxon>
        <taxon>Nocardia</taxon>
    </lineage>
</organism>
<feature type="domain" description="Signal transduction histidine kinase subgroup 3 dimerisation and phosphoacceptor" evidence="11">
    <location>
        <begin position="170"/>
        <end position="233"/>
    </location>
</feature>
<evidence type="ECO:0000259" key="10">
    <source>
        <dbReference type="Pfam" id="PF02518"/>
    </source>
</evidence>
<evidence type="ECO:0000256" key="4">
    <source>
        <dbReference type="ARBA" id="ARBA00022679"/>
    </source>
</evidence>
<dbReference type="Gene3D" id="1.20.5.1930">
    <property type="match status" value="1"/>
</dbReference>
<dbReference type="SUPFAM" id="SSF55874">
    <property type="entry name" value="ATPase domain of HSP90 chaperone/DNA topoisomerase II/histidine kinase"/>
    <property type="match status" value="1"/>
</dbReference>
<dbReference type="EC" id="2.7.13.3" evidence="2"/>
<feature type="transmembrane region" description="Helical" evidence="9">
    <location>
        <begin position="117"/>
        <end position="138"/>
    </location>
</feature>
<dbReference type="CDD" id="cd16917">
    <property type="entry name" value="HATPase_UhpB-NarQ-NarX-like"/>
    <property type="match status" value="1"/>
</dbReference>
<accession>A0A449GZQ3</accession>
<keyword evidence="9" id="KW-1133">Transmembrane helix</keyword>
<keyword evidence="9" id="KW-0812">Transmembrane</keyword>
<dbReference type="InterPro" id="IPR003594">
    <property type="entry name" value="HATPase_dom"/>
</dbReference>
<gene>
    <name evidence="12" type="primary">desK_2</name>
    <name evidence="12" type="ORF">NCTC1935_02188</name>
</gene>
<evidence type="ECO:0000259" key="11">
    <source>
        <dbReference type="Pfam" id="PF07730"/>
    </source>
</evidence>